<dbReference type="NCBIfam" id="TIGR00045">
    <property type="entry name" value="glycerate kinase"/>
    <property type="match status" value="1"/>
</dbReference>
<proteinExistence type="inferred from homology"/>
<dbReference type="Pfam" id="PF02595">
    <property type="entry name" value="Gly_kinase"/>
    <property type="match status" value="1"/>
</dbReference>
<keyword evidence="6" id="KW-1185">Reference proteome</keyword>
<organism evidence="5 6">
    <name type="scientific">Mucilaginibacter corticis</name>
    <dbReference type="NCBI Taxonomy" id="2597670"/>
    <lineage>
        <taxon>Bacteria</taxon>
        <taxon>Pseudomonadati</taxon>
        <taxon>Bacteroidota</taxon>
        <taxon>Sphingobacteriia</taxon>
        <taxon>Sphingobacteriales</taxon>
        <taxon>Sphingobacteriaceae</taxon>
        <taxon>Mucilaginibacter</taxon>
    </lineage>
</organism>
<name>A0A556MU59_9SPHI</name>
<sequence>MNILIAPNAFKNSLDAQSVAEAIALGLQQSKADCKCQLFPVGDGGDGTGELLVKHLNGERIEVQVHDALGRPITSHFGLVDDGRTAIIEMADASGLRLLRPSELNPLYANSYGTGELIKAALDKGVNKIIVGMGGSATVDGGAGILQALGIRFINVDDEVVTGGPSSFSELKHIDTMGLDKRILNCEISILCDVDNKLTGPEGAAAIFGPQKGADQIDVMLLDSLLLWFATIQAHQTGRDIINLKHGGTAGGAAAGMFAFLNAKLIPGADNFLKLAHFDEALKNADLVITGEGSIDEQTLHGKAPAAVAMAAKQKGIKVIGVAGKVPEDTSAALNQYFDRLISINKAPVDLETALKNTRQNLIATGKEIGDSIADA</sequence>
<evidence type="ECO:0000256" key="3">
    <source>
        <dbReference type="ARBA" id="ARBA00022777"/>
    </source>
</evidence>
<dbReference type="InterPro" id="IPR004381">
    <property type="entry name" value="Glycerate_kinase"/>
</dbReference>
<dbReference type="Gene3D" id="3.40.50.10350">
    <property type="entry name" value="Glycerate kinase, domain 1"/>
    <property type="match status" value="1"/>
</dbReference>
<dbReference type="GO" id="GO:0008887">
    <property type="term" value="F:glycerate kinase activity"/>
    <property type="evidence" value="ECO:0007669"/>
    <property type="project" value="UniProtKB-UniRule"/>
</dbReference>
<dbReference type="InterPro" id="IPR018197">
    <property type="entry name" value="Glycerate_kinase_RE-like"/>
</dbReference>
<dbReference type="PANTHER" id="PTHR21599:SF0">
    <property type="entry name" value="GLYCERATE KINASE"/>
    <property type="match status" value="1"/>
</dbReference>
<evidence type="ECO:0000256" key="2">
    <source>
        <dbReference type="ARBA" id="ARBA00022679"/>
    </source>
</evidence>
<accession>A0A556MU59</accession>
<dbReference type="Gene3D" id="3.90.1510.10">
    <property type="entry name" value="Glycerate kinase, domain 2"/>
    <property type="match status" value="1"/>
</dbReference>
<comment type="caution">
    <text evidence="5">The sequence shown here is derived from an EMBL/GenBank/DDBJ whole genome shotgun (WGS) entry which is preliminary data.</text>
</comment>
<evidence type="ECO:0000313" key="5">
    <source>
        <dbReference type="EMBL" id="TSJ43385.1"/>
    </source>
</evidence>
<gene>
    <name evidence="5" type="ORF">FO440_04100</name>
</gene>
<dbReference type="PIRSF" id="PIRSF006078">
    <property type="entry name" value="GlxK"/>
    <property type="match status" value="1"/>
</dbReference>
<dbReference type="OrthoDB" id="9774290at2"/>
<comment type="similarity">
    <text evidence="1 4">Belongs to the glycerate kinase type-1 family.</text>
</comment>
<dbReference type="Proteomes" id="UP000318733">
    <property type="component" value="Unassembled WGS sequence"/>
</dbReference>
<dbReference type="PANTHER" id="PTHR21599">
    <property type="entry name" value="GLYCERATE KINASE"/>
    <property type="match status" value="1"/>
</dbReference>
<dbReference type="RefSeq" id="WP_144246950.1">
    <property type="nucleotide sequence ID" value="NZ_VLPK01000001.1"/>
</dbReference>
<keyword evidence="2 4" id="KW-0808">Transferase</keyword>
<dbReference type="SUPFAM" id="SSF110738">
    <property type="entry name" value="Glycerate kinase I"/>
    <property type="match status" value="1"/>
</dbReference>
<dbReference type="EMBL" id="VLPK01000001">
    <property type="protein sequence ID" value="TSJ43385.1"/>
    <property type="molecule type" value="Genomic_DNA"/>
</dbReference>
<evidence type="ECO:0000313" key="6">
    <source>
        <dbReference type="Proteomes" id="UP000318733"/>
    </source>
</evidence>
<dbReference type="GO" id="GO:0031388">
    <property type="term" value="P:organic acid phosphorylation"/>
    <property type="evidence" value="ECO:0007669"/>
    <property type="project" value="UniProtKB-UniRule"/>
</dbReference>
<protein>
    <submittedName>
        <fullName evidence="5">Glycerate kinase</fullName>
    </submittedName>
</protein>
<keyword evidence="3 4" id="KW-0418">Kinase</keyword>
<dbReference type="InterPro" id="IPR018193">
    <property type="entry name" value="Glyc_kinase_flavodox-like_fold"/>
</dbReference>
<evidence type="ECO:0000256" key="4">
    <source>
        <dbReference type="PIRNR" id="PIRNR006078"/>
    </source>
</evidence>
<dbReference type="InterPro" id="IPR036129">
    <property type="entry name" value="Glycerate_kinase_sf"/>
</dbReference>
<dbReference type="AlphaFoldDB" id="A0A556MU59"/>
<evidence type="ECO:0000256" key="1">
    <source>
        <dbReference type="ARBA" id="ARBA00006284"/>
    </source>
</evidence>
<reference evidence="5 6" key="1">
    <citation type="submission" date="2019-07" db="EMBL/GenBank/DDBJ databases">
        <authorList>
            <person name="Huq M.A."/>
        </authorList>
    </citation>
    <scope>NUCLEOTIDE SEQUENCE [LARGE SCALE GENOMIC DNA]</scope>
    <source>
        <strain evidence="5 6">MAH-19</strain>
    </source>
</reference>